<feature type="chain" id="PRO_5022131549" description="Type IV secretion system protein VirB7" evidence="1">
    <location>
        <begin position="19"/>
        <end position="43"/>
    </location>
</feature>
<evidence type="ECO:0000313" key="3">
    <source>
        <dbReference type="Proteomes" id="UP000316225"/>
    </source>
</evidence>
<name>A0A562N7U7_9RHOB</name>
<dbReference type="EMBL" id="VLKU01000016">
    <property type="protein sequence ID" value="TWI28207.1"/>
    <property type="molecule type" value="Genomic_DNA"/>
</dbReference>
<gene>
    <name evidence="2" type="ORF">IQ24_03824</name>
</gene>
<sequence length="43" mass="4765">MRKLILLLALLPLLSACGETPIKKANCWSSMSFVETRDCAALR</sequence>
<comment type="caution">
    <text evidence="2">The sequence shown here is derived from an EMBL/GenBank/DDBJ whole genome shotgun (WGS) entry which is preliminary data.</text>
</comment>
<evidence type="ECO:0000313" key="2">
    <source>
        <dbReference type="EMBL" id="TWI28207.1"/>
    </source>
</evidence>
<evidence type="ECO:0008006" key="4">
    <source>
        <dbReference type="Google" id="ProtNLM"/>
    </source>
</evidence>
<dbReference type="PROSITE" id="PS51257">
    <property type="entry name" value="PROKAR_LIPOPROTEIN"/>
    <property type="match status" value="1"/>
</dbReference>
<keyword evidence="1" id="KW-0732">Signal</keyword>
<feature type="signal peptide" evidence="1">
    <location>
        <begin position="1"/>
        <end position="18"/>
    </location>
</feature>
<dbReference type="RefSeq" id="WP_277872919.1">
    <property type="nucleotide sequence ID" value="NZ_VLKU01000016.1"/>
</dbReference>
<dbReference type="AlphaFoldDB" id="A0A562N7U7"/>
<keyword evidence="3" id="KW-1185">Reference proteome</keyword>
<proteinExistence type="predicted"/>
<accession>A0A562N7U7</accession>
<evidence type="ECO:0000256" key="1">
    <source>
        <dbReference type="SAM" id="SignalP"/>
    </source>
</evidence>
<dbReference type="Proteomes" id="UP000316225">
    <property type="component" value="Unassembled WGS sequence"/>
</dbReference>
<protein>
    <recommendedName>
        <fullName evidence="4">Type IV secretion system protein VirB7</fullName>
    </recommendedName>
</protein>
<reference evidence="2 3" key="1">
    <citation type="journal article" date="2015" name="Stand. Genomic Sci.">
        <title>Genomic Encyclopedia of Bacterial and Archaeal Type Strains, Phase III: the genomes of soil and plant-associated and newly described type strains.</title>
        <authorList>
            <person name="Whitman W.B."/>
            <person name="Woyke T."/>
            <person name="Klenk H.P."/>
            <person name="Zhou Y."/>
            <person name="Lilburn T.G."/>
            <person name="Beck B.J."/>
            <person name="De Vos P."/>
            <person name="Vandamme P."/>
            <person name="Eisen J.A."/>
            <person name="Garrity G."/>
            <person name="Hugenholtz P."/>
            <person name="Kyrpides N.C."/>
        </authorList>
    </citation>
    <scope>NUCLEOTIDE SEQUENCE [LARGE SCALE GENOMIC DNA]</scope>
    <source>
        <strain evidence="2 3">CGMCC 1.5364</strain>
    </source>
</reference>
<organism evidence="2 3">
    <name type="scientific">Paracoccus sulfuroxidans</name>
    <dbReference type="NCBI Taxonomy" id="384678"/>
    <lineage>
        <taxon>Bacteria</taxon>
        <taxon>Pseudomonadati</taxon>
        <taxon>Pseudomonadota</taxon>
        <taxon>Alphaproteobacteria</taxon>
        <taxon>Rhodobacterales</taxon>
        <taxon>Paracoccaceae</taxon>
        <taxon>Paracoccus</taxon>
    </lineage>
</organism>